<dbReference type="KEGG" id="abam:B1s21122_01100"/>
<gene>
    <name evidence="2" type="ORF">B1s21122_01100</name>
</gene>
<reference evidence="3" key="1">
    <citation type="submission" date="2016-10" db="EMBL/GenBank/DDBJ databases">
        <title>High microdiversification within the ubiquitous acI lineage of Actinobacteria.</title>
        <authorList>
            <person name="Neuenschwander S.M."/>
            <person name="Salcher M."/>
            <person name="Ghai R."/>
            <person name="Pernthaler J."/>
        </authorList>
    </citation>
    <scope>NUCLEOTIDE SEQUENCE [LARGE SCALE GENOMIC DNA]</scope>
</reference>
<evidence type="ECO:0000313" key="2">
    <source>
        <dbReference type="EMBL" id="ASY08963.1"/>
    </source>
</evidence>
<keyword evidence="3" id="KW-1185">Reference proteome</keyword>
<evidence type="ECO:0000256" key="1">
    <source>
        <dbReference type="SAM" id="Phobius"/>
    </source>
</evidence>
<keyword evidence="1" id="KW-0812">Transmembrane</keyword>
<evidence type="ECO:0000313" key="3">
    <source>
        <dbReference type="Proteomes" id="UP000217153"/>
    </source>
</evidence>
<dbReference type="OrthoDB" id="5195299at2"/>
<organism evidence="2 3">
    <name type="scientific">Candidatus Nanopelagicus limnae</name>
    <dbReference type="NCBI Taxonomy" id="1884634"/>
    <lineage>
        <taxon>Bacteria</taxon>
        <taxon>Bacillati</taxon>
        <taxon>Actinomycetota</taxon>
        <taxon>Actinomycetes</taxon>
        <taxon>Candidatus Nanopelagicales</taxon>
        <taxon>Candidatus Nanopelagicaceae</taxon>
        <taxon>Candidatus Nanopelagicus</taxon>
    </lineage>
</organism>
<proteinExistence type="predicted"/>
<dbReference type="Proteomes" id="UP000217153">
    <property type="component" value="Chromosome"/>
</dbReference>
<protein>
    <submittedName>
        <fullName evidence="2">Uncharacterized protein</fullName>
    </submittedName>
</protein>
<feature type="transmembrane region" description="Helical" evidence="1">
    <location>
        <begin position="58"/>
        <end position="77"/>
    </location>
</feature>
<keyword evidence="1" id="KW-0472">Membrane</keyword>
<dbReference type="RefSeq" id="WP_095680275.1">
    <property type="nucleotide sequence ID" value="NZ_CP016768.2"/>
</dbReference>
<dbReference type="EMBL" id="CP016768">
    <property type="protein sequence ID" value="ASY08963.1"/>
    <property type="molecule type" value="Genomic_DNA"/>
</dbReference>
<sequence>MKNSFRLDQIRRVSLLIVAIGLVIGISGAVRSGSIILSIGAAAFTLARYSQLKVKRNIELILPIMICIMLFGLAISLPNAR</sequence>
<accession>A0A249JWR7</accession>
<keyword evidence="1" id="KW-1133">Transmembrane helix</keyword>
<name>A0A249JWR7_9ACTN</name>
<dbReference type="AlphaFoldDB" id="A0A249JWR7"/>
<feature type="transmembrane region" description="Helical" evidence="1">
    <location>
        <begin position="12"/>
        <end position="29"/>
    </location>
</feature>